<proteinExistence type="predicted"/>
<keyword evidence="2" id="KW-0732">Signal</keyword>
<dbReference type="EMBL" id="HBEL01000209">
    <property type="protein sequence ID" value="CAD8404003.1"/>
    <property type="molecule type" value="Transcribed_RNA"/>
</dbReference>
<feature type="chain" id="PRO_5030839562" evidence="2">
    <location>
        <begin position="22"/>
        <end position="135"/>
    </location>
</feature>
<organism evidence="3">
    <name type="scientific">Proboscia inermis</name>
    <dbReference type="NCBI Taxonomy" id="420281"/>
    <lineage>
        <taxon>Eukaryota</taxon>
        <taxon>Sar</taxon>
        <taxon>Stramenopiles</taxon>
        <taxon>Ochrophyta</taxon>
        <taxon>Bacillariophyta</taxon>
        <taxon>Coscinodiscophyceae</taxon>
        <taxon>Rhizosoleniophycidae</taxon>
        <taxon>Rhizosoleniales</taxon>
        <taxon>Rhizosoleniaceae</taxon>
        <taxon>Proboscia</taxon>
    </lineage>
</organism>
<feature type="compositionally biased region" description="Basic and acidic residues" evidence="1">
    <location>
        <begin position="73"/>
        <end position="87"/>
    </location>
</feature>
<accession>A0A7S0G866</accession>
<gene>
    <name evidence="3" type="ORF">PINE0816_LOCUS103</name>
</gene>
<evidence type="ECO:0000256" key="2">
    <source>
        <dbReference type="SAM" id="SignalP"/>
    </source>
</evidence>
<feature type="region of interest" description="Disordered" evidence="1">
    <location>
        <begin position="64"/>
        <end position="87"/>
    </location>
</feature>
<sequence>MQYFIAVAVLLSSSLGQHVSAFSPNTINLHRTMVRTTTTKKTSTPATQLFFNIIAPPDDENCELESSNCEESVFDRKKREKKEKDAGRQELYAEDVKAGLDLSSIDQIGSADQFDNAAGGGIIPGMQLTALMEDD</sequence>
<dbReference type="AlphaFoldDB" id="A0A7S0G866"/>
<feature type="signal peptide" evidence="2">
    <location>
        <begin position="1"/>
        <end position="21"/>
    </location>
</feature>
<protein>
    <submittedName>
        <fullName evidence="3">Uncharacterized protein</fullName>
    </submittedName>
</protein>
<evidence type="ECO:0000313" key="3">
    <source>
        <dbReference type="EMBL" id="CAD8404003.1"/>
    </source>
</evidence>
<reference evidence="3" key="1">
    <citation type="submission" date="2021-01" db="EMBL/GenBank/DDBJ databases">
        <authorList>
            <person name="Corre E."/>
            <person name="Pelletier E."/>
            <person name="Niang G."/>
            <person name="Scheremetjew M."/>
            <person name="Finn R."/>
            <person name="Kale V."/>
            <person name="Holt S."/>
            <person name="Cochrane G."/>
            <person name="Meng A."/>
            <person name="Brown T."/>
            <person name="Cohen L."/>
        </authorList>
    </citation>
    <scope>NUCLEOTIDE SEQUENCE</scope>
    <source>
        <strain evidence="3">CCAP1064/1</strain>
    </source>
</reference>
<name>A0A7S0G866_9STRA</name>
<evidence type="ECO:0000256" key="1">
    <source>
        <dbReference type="SAM" id="MobiDB-lite"/>
    </source>
</evidence>